<protein>
    <recommendedName>
        <fullName evidence="3">C-type lectin domain-containing protein</fullName>
    </recommendedName>
</protein>
<dbReference type="InterPro" id="IPR016187">
    <property type="entry name" value="CTDL_fold"/>
</dbReference>
<dbReference type="EMBL" id="JAHQIW010004930">
    <property type="protein sequence ID" value="KAJ1364312.1"/>
    <property type="molecule type" value="Genomic_DNA"/>
</dbReference>
<dbReference type="Proteomes" id="UP001196413">
    <property type="component" value="Unassembled WGS sequence"/>
</dbReference>
<keyword evidence="2" id="KW-1185">Reference proteome</keyword>
<reference evidence="1" key="1">
    <citation type="submission" date="2021-06" db="EMBL/GenBank/DDBJ databases">
        <title>Parelaphostrongylus tenuis whole genome reference sequence.</title>
        <authorList>
            <person name="Garwood T.J."/>
            <person name="Larsen P.A."/>
            <person name="Fountain-Jones N.M."/>
            <person name="Garbe J.R."/>
            <person name="Macchietto M.G."/>
            <person name="Kania S.A."/>
            <person name="Gerhold R.W."/>
            <person name="Richards J.E."/>
            <person name="Wolf T.M."/>
        </authorList>
    </citation>
    <scope>NUCLEOTIDE SEQUENCE</scope>
    <source>
        <strain evidence="1">MNPRO001-30</strain>
        <tissue evidence="1">Meninges</tissue>
    </source>
</reference>
<proteinExistence type="predicted"/>
<organism evidence="1 2">
    <name type="scientific">Parelaphostrongylus tenuis</name>
    <name type="common">Meningeal worm</name>
    <dbReference type="NCBI Taxonomy" id="148309"/>
    <lineage>
        <taxon>Eukaryota</taxon>
        <taxon>Metazoa</taxon>
        <taxon>Ecdysozoa</taxon>
        <taxon>Nematoda</taxon>
        <taxon>Chromadorea</taxon>
        <taxon>Rhabditida</taxon>
        <taxon>Rhabditina</taxon>
        <taxon>Rhabditomorpha</taxon>
        <taxon>Strongyloidea</taxon>
        <taxon>Metastrongylidae</taxon>
        <taxon>Parelaphostrongylus</taxon>
    </lineage>
</organism>
<sequence>MRQVLGALEPTGEKRHWIGFRRTADKTQHIFTPVKESCDMHKLRWSQGEPNNEYGHEYCAHYWTNKDESNQFINDVPCSRPPWFFLRKRWRM</sequence>
<dbReference type="AlphaFoldDB" id="A0AAD5N845"/>
<accession>A0AAD5N845</accession>
<evidence type="ECO:0000313" key="1">
    <source>
        <dbReference type="EMBL" id="KAJ1364312.1"/>
    </source>
</evidence>
<dbReference type="SUPFAM" id="SSF56436">
    <property type="entry name" value="C-type lectin-like"/>
    <property type="match status" value="1"/>
</dbReference>
<dbReference type="InterPro" id="IPR016186">
    <property type="entry name" value="C-type_lectin-like/link_sf"/>
</dbReference>
<comment type="caution">
    <text evidence="1">The sequence shown here is derived from an EMBL/GenBank/DDBJ whole genome shotgun (WGS) entry which is preliminary data.</text>
</comment>
<evidence type="ECO:0000313" key="2">
    <source>
        <dbReference type="Proteomes" id="UP001196413"/>
    </source>
</evidence>
<name>A0AAD5N845_PARTN</name>
<evidence type="ECO:0008006" key="3">
    <source>
        <dbReference type="Google" id="ProtNLM"/>
    </source>
</evidence>
<gene>
    <name evidence="1" type="ORF">KIN20_024376</name>
</gene>
<dbReference type="Gene3D" id="3.10.100.10">
    <property type="entry name" value="Mannose-Binding Protein A, subunit A"/>
    <property type="match status" value="1"/>
</dbReference>